<gene>
    <name evidence="2" type="ORF">V9T40_004477</name>
</gene>
<evidence type="ECO:0000256" key="1">
    <source>
        <dbReference type="SAM" id="MobiDB-lite"/>
    </source>
</evidence>
<organism evidence="2 3">
    <name type="scientific">Parthenolecanium corni</name>
    <dbReference type="NCBI Taxonomy" id="536013"/>
    <lineage>
        <taxon>Eukaryota</taxon>
        <taxon>Metazoa</taxon>
        <taxon>Ecdysozoa</taxon>
        <taxon>Arthropoda</taxon>
        <taxon>Hexapoda</taxon>
        <taxon>Insecta</taxon>
        <taxon>Pterygota</taxon>
        <taxon>Neoptera</taxon>
        <taxon>Paraneoptera</taxon>
        <taxon>Hemiptera</taxon>
        <taxon>Sternorrhyncha</taxon>
        <taxon>Coccoidea</taxon>
        <taxon>Coccidae</taxon>
        <taxon>Parthenolecanium</taxon>
    </lineage>
</organism>
<dbReference type="EMBL" id="JBBCAQ010000004">
    <property type="protein sequence ID" value="KAK7604204.1"/>
    <property type="molecule type" value="Genomic_DNA"/>
</dbReference>
<proteinExistence type="predicted"/>
<evidence type="ECO:0000313" key="2">
    <source>
        <dbReference type="EMBL" id="KAK7604204.1"/>
    </source>
</evidence>
<reference evidence="2 3" key="1">
    <citation type="submission" date="2024-03" db="EMBL/GenBank/DDBJ databases">
        <title>Adaptation during the transition from Ophiocordyceps entomopathogen to insect associate is accompanied by gene loss and intensified selection.</title>
        <authorList>
            <person name="Ward C.M."/>
            <person name="Onetto C.A."/>
            <person name="Borneman A.R."/>
        </authorList>
    </citation>
    <scope>NUCLEOTIDE SEQUENCE [LARGE SCALE GENOMIC DNA]</scope>
    <source>
        <strain evidence="2">AWRI1</strain>
        <tissue evidence="2">Single Adult Female</tissue>
    </source>
</reference>
<feature type="compositionally biased region" description="Polar residues" evidence="1">
    <location>
        <begin position="50"/>
        <end position="65"/>
    </location>
</feature>
<keyword evidence="3" id="KW-1185">Reference proteome</keyword>
<comment type="caution">
    <text evidence="2">The sequence shown here is derived from an EMBL/GenBank/DDBJ whole genome shotgun (WGS) entry which is preliminary data.</text>
</comment>
<dbReference type="Proteomes" id="UP001367676">
    <property type="component" value="Unassembled WGS sequence"/>
</dbReference>
<sequence length="73" mass="8385">MLFRYQRLTILDKTGQDPPNASSQQVVLQVERLIIALVMAALRIRQSIGASQQKPSFGYHRNQSQSEKKKWLS</sequence>
<dbReference type="AlphaFoldDB" id="A0AAN9YAG1"/>
<feature type="region of interest" description="Disordered" evidence="1">
    <location>
        <begin position="50"/>
        <end position="73"/>
    </location>
</feature>
<protein>
    <submittedName>
        <fullName evidence="2">Uncharacterized protein</fullName>
    </submittedName>
</protein>
<name>A0AAN9YAG1_9HEMI</name>
<evidence type="ECO:0000313" key="3">
    <source>
        <dbReference type="Proteomes" id="UP001367676"/>
    </source>
</evidence>
<accession>A0AAN9YAG1</accession>